<proteinExistence type="predicted"/>
<dbReference type="InterPro" id="IPR046582">
    <property type="entry name" value="DUF6630"/>
</dbReference>
<dbReference type="Pfam" id="PF20335">
    <property type="entry name" value="DUF6630"/>
    <property type="match status" value="1"/>
</dbReference>
<accession>K6YD11</accession>
<keyword evidence="3" id="KW-1185">Reference proteome</keyword>
<evidence type="ECO:0000259" key="1">
    <source>
        <dbReference type="Pfam" id="PF20335"/>
    </source>
</evidence>
<dbReference type="RefSeq" id="WP_007625150.1">
    <property type="nucleotide sequence ID" value="NZ_BAEO01000065.1"/>
</dbReference>
<dbReference type="AlphaFoldDB" id="K6YD11"/>
<dbReference type="STRING" id="493475.GARC_4859"/>
<dbReference type="Proteomes" id="UP000006327">
    <property type="component" value="Unassembled WGS sequence"/>
</dbReference>
<name>K6YD11_9ALTE</name>
<sequence length="202" mass="23134">MKLFITIFLVFLLGCTKEVDPSFVDTPHYLLAKHLSNNDENVISDVELFLRSKSKYQKKYRENLEYHGYEEPFADGFDFTFVLVETLKLNNKAVVVDWRADPMQTLESINTMSNQALSGCNQFEVLKQRYQHSEFNISHFLETDTSEPSILTCSKNIGSKLIAIDNGTDSWILILIKSKDVANVSDYAKQSDVNLYLNKIDG</sequence>
<gene>
    <name evidence="2" type="ORF">GARC_4859</name>
</gene>
<comment type="caution">
    <text evidence="2">The sequence shown here is derived from an EMBL/GenBank/DDBJ whole genome shotgun (WGS) entry which is preliminary data.</text>
</comment>
<feature type="domain" description="DUF6630" evidence="1">
    <location>
        <begin position="31"/>
        <end position="195"/>
    </location>
</feature>
<organism evidence="2 3">
    <name type="scientific">Paraglaciecola arctica BSs20135</name>
    <dbReference type="NCBI Taxonomy" id="493475"/>
    <lineage>
        <taxon>Bacteria</taxon>
        <taxon>Pseudomonadati</taxon>
        <taxon>Pseudomonadota</taxon>
        <taxon>Gammaproteobacteria</taxon>
        <taxon>Alteromonadales</taxon>
        <taxon>Alteromonadaceae</taxon>
        <taxon>Paraglaciecola</taxon>
    </lineage>
</organism>
<protein>
    <recommendedName>
        <fullName evidence="1">DUF6630 domain-containing protein</fullName>
    </recommendedName>
</protein>
<dbReference type="PROSITE" id="PS51257">
    <property type="entry name" value="PROKAR_LIPOPROTEIN"/>
    <property type="match status" value="1"/>
</dbReference>
<dbReference type="OrthoDB" id="9850390at2"/>
<dbReference type="EMBL" id="BAEO01000065">
    <property type="protein sequence ID" value="GAC21796.1"/>
    <property type="molecule type" value="Genomic_DNA"/>
</dbReference>
<evidence type="ECO:0000313" key="3">
    <source>
        <dbReference type="Proteomes" id="UP000006327"/>
    </source>
</evidence>
<evidence type="ECO:0000313" key="2">
    <source>
        <dbReference type="EMBL" id="GAC21796.1"/>
    </source>
</evidence>
<reference evidence="2 3" key="1">
    <citation type="journal article" date="2017" name="Antonie Van Leeuwenhoek">
        <title>Rhizobium rhizosphaerae sp. nov., a novel species isolated from rice rhizosphere.</title>
        <authorList>
            <person name="Zhao J.J."/>
            <person name="Zhang J."/>
            <person name="Zhang R.J."/>
            <person name="Zhang C.W."/>
            <person name="Yin H.Q."/>
            <person name="Zhang X.X."/>
        </authorList>
    </citation>
    <scope>NUCLEOTIDE SEQUENCE [LARGE SCALE GENOMIC DNA]</scope>
    <source>
        <strain evidence="2 3">BSs20135</strain>
    </source>
</reference>